<evidence type="ECO:0000256" key="2">
    <source>
        <dbReference type="ARBA" id="ARBA00009178"/>
    </source>
</evidence>
<dbReference type="InterPro" id="IPR008801">
    <property type="entry name" value="RALF"/>
</dbReference>
<dbReference type="Proteomes" id="UP000306102">
    <property type="component" value="Unassembled WGS sequence"/>
</dbReference>
<dbReference type="Pfam" id="PF05498">
    <property type="entry name" value="RALF"/>
    <property type="match status" value="2"/>
</dbReference>
<reference evidence="9 10" key="1">
    <citation type="journal article" date="2018" name="Proc. Natl. Acad. Sci. U.S.A.">
        <title>Draft genome sequence of Camellia sinensis var. sinensis provides insights into the evolution of the tea genome and tea quality.</title>
        <authorList>
            <person name="Wei C."/>
            <person name="Yang H."/>
            <person name="Wang S."/>
            <person name="Zhao J."/>
            <person name="Liu C."/>
            <person name="Gao L."/>
            <person name="Xia E."/>
            <person name="Lu Y."/>
            <person name="Tai Y."/>
            <person name="She G."/>
            <person name="Sun J."/>
            <person name="Cao H."/>
            <person name="Tong W."/>
            <person name="Gao Q."/>
            <person name="Li Y."/>
            <person name="Deng W."/>
            <person name="Jiang X."/>
            <person name="Wang W."/>
            <person name="Chen Q."/>
            <person name="Zhang S."/>
            <person name="Li H."/>
            <person name="Wu J."/>
            <person name="Wang P."/>
            <person name="Li P."/>
            <person name="Shi C."/>
            <person name="Zheng F."/>
            <person name="Jian J."/>
            <person name="Huang B."/>
            <person name="Shan D."/>
            <person name="Shi M."/>
            <person name="Fang C."/>
            <person name="Yue Y."/>
            <person name="Li F."/>
            <person name="Li D."/>
            <person name="Wei S."/>
            <person name="Han B."/>
            <person name="Jiang C."/>
            <person name="Yin Y."/>
            <person name="Xia T."/>
            <person name="Zhang Z."/>
            <person name="Bennetzen J.L."/>
            <person name="Zhao S."/>
            <person name="Wan X."/>
        </authorList>
    </citation>
    <scope>NUCLEOTIDE SEQUENCE [LARGE SCALE GENOMIC DNA]</scope>
    <source>
        <strain evidence="10">cv. Shuchazao</strain>
        <tissue evidence="9">Leaf</tissue>
    </source>
</reference>
<sequence length="248" mass="27088">METKWKKSCSSCLHLTTLLAVLLLQSVFAAEENGIDQHWHCNGSMGFCDEIGDKKVPMKLEMSRRFLEATKYITLGALKPNLPVCGGDGERGAPYSRSCLPPPSNPESRGCSQYYRRKEATEAVGNKLPHHGIDTPPPPSPDLVLLSLLCLGGCVGVTTSDAHVQCNGSIAECHADMEMLMESEVSRRFLETTNHITYGALKQDQPACNSGKSGEAYSKSCLPKESNPESRGCSEYYRCRQGSRSPPT</sequence>
<name>A0A4S4E196_CAMSN</name>
<dbReference type="PANTHER" id="PTHR33136:SF4">
    <property type="entry name" value="PROTEIN RALF-LIKE 32"/>
    <property type="match status" value="1"/>
</dbReference>
<evidence type="ECO:0000256" key="4">
    <source>
        <dbReference type="ARBA" id="ARBA00022702"/>
    </source>
</evidence>
<evidence type="ECO:0000313" key="10">
    <source>
        <dbReference type="Proteomes" id="UP000306102"/>
    </source>
</evidence>
<dbReference type="EMBL" id="SDRB02008978">
    <property type="protein sequence ID" value="THG08896.1"/>
    <property type="molecule type" value="Genomic_DNA"/>
</dbReference>
<dbReference type="GO" id="GO:0019722">
    <property type="term" value="P:calcium-mediated signaling"/>
    <property type="evidence" value="ECO:0007669"/>
    <property type="project" value="TreeGrafter"/>
</dbReference>
<dbReference type="GO" id="GO:0005576">
    <property type="term" value="C:extracellular region"/>
    <property type="evidence" value="ECO:0007669"/>
    <property type="project" value="UniProtKB-SubCell"/>
</dbReference>
<comment type="subcellular location">
    <subcellularLocation>
        <location evidence="1">Secreted</location>
    </subcellularLocation>
</comment>
<comment type="caution">
    <text evidence="9">The sequence shown here is derived from an EMBL/GenBank/DDBJ whole genome shotgun (WGS) entry which is preliminary data.</text>
</comment>
<keyword evidence="5 8" id="KW-0732">Signal</keyword>
<evidence type="ECO:0000256" key="7">
    <source>
        <dbReference type="SAM" id="MobiDB-lite"/>
    </source>
</evidence>
<evidence type="ECO:0000256" key="5">
    <source>
        <dbReference type="ARBA" id="ARBA00022729"/>
    </source>
</evidence>
<evidence type="ECO:0000256" key="1">
    <source>
        <dbReference type="ARBA" id="ARBA00004613"/>
    </source>
</evidence>
<keyword evidence="10" id="KW-1185">Reference proteome</keyword>
<proteinExistence type="inferred from homology"/>
<dbReference type="GO" id="GO:0005179">
    <property type="term" value="F:hormone activity"/>
    <property type="evidence" value="ECO:0007669"/>
    <property type="project" value="UniProtKB-KW"/>
</dbReference>
<comment type="similarity">
    <text evidence="2">Belongs to the plant rapid alkalinization factor (RALF) family.</text>
</comment>
<gene>
    <name evidence="9" type="ORF">TEA_021728</name>
</gene>
<organism evidence="9 10">
    <name type="scientific">Camellia sinensis var. sinensis</name>
    <name type="common">China tea</name>
    <dbReference type="NCBI Taxonomy" id="542762"/>
    <lineage>
        <taxon>Eukaryota</taxon>
        <taxon>Viridiplantae</taxon>
        <taxon>Streptophyta</taxon>
        <taxon>Embryophyta</taxon>
        <taxon>Tracheophyta</taxon>
        <taxon>Spermatophyta</taxon>
        <taxon>Magnoliopsida</taxon>
        <taxon>eudicotyledons</taxon>
        <taxon>Gunneridae</taxon>
        <taxon>Pentapetalae</taxon>
        <taxon>asterids</taxon>
        <taxon>Ericales</taxon>
        <taxon>Theaceae</taxon>
        <taxon>Camellia</taxon>
    </lineage>
</organism>
<feature type="chain" id="PRO_5020907894" evidence="8">
    <location>
        <begin position="30"/>
        <end position="248"/>
    </location>
</feature>
<keyword evidence="4" id="KW-0372">Hormone</keyword>
<feature type="region of interest" description="Disordered" evidence="7">
    <location>
        <begin position="205"/>
        <end position="234"/>
    </location>
</feature>
<dbReference type="GO" id="GO:0009506">
    <property type="term" value="C:plasmodesma"/>
    <property type="evidence" value="ECO:0007669"/>
    <property type="project" value="TreeGrafter"/>
</dbReference>
<evidence type="ECO:0000256" key="3">
    <source>
        <dbReference type="ARBA" id="ARBA00022525"/>
    </source>
</evidence>
<keyword evidence="3" id="KW-0964">Secreted</keyword>
<dbReference type="PANTHER" id="PTHR33136">
    <property type="entry name" value="RAPID ALKALINIZATION FACTOR-LIKE"/>
    <property type="match status" value="1"/>
</dbReference>
<dbReference type="AlphaFoldDB" id="A0A4S4E196"/>
<evidence type="ECO:0000256" key="6">
    <source>
        <dbReference type="ARBA" id="ARBA00023157"/>
    </source>
</evidence>
<evidence type="ECO:0000313" key="9">
    <source>
        <dbReference type="EMBL" id="THG08896.1"/>
    </source>
</evidence>
<keyword evidence="6" id="KW-1015">Disulfide bond</keyword>
<feature type="signal peptide" evidence="8">
    <location>
        <begin position="1"/>
        <end position="29"/>
    </location>
</feature>
<accession>A0A4S4E196</accession>
<protein>
    <submittedName>
        <fullName evidence="9">Uncharacterized protein</fullName>
    </submittedName>
</protein>
<evidence type="ECO:0000256" key="8">
    <source>
        <dbReference type="SAM" id="SignalP"/>
    </source>
</evidence>